<dbReference type="Gene3D" id="3.30.1050.10">
    <property type="entry name" value="SCP2 sterol-binding domain"/>
    <property type="match status" value="1"/>
</dbReference>
<organism evidence="1">
    <name type="scientific">marine sediment metagenome</name>
    <dbReference type="NCBI Taxonomy" id="412755"/>
    <lineage>
        <taxon>unclassified sequences</taxon>
        <taxon>metagenomes</taxon>
        <taxon>ecological metagenomes</taxon>
    </lineage>
</organism>
<comment type="caution">
    <text evidence="1">The sequence shown here is derived from an EMBL/GenBank/DDBJ whole genome shotgun (WGS) entry which is preliminary data.</text>
</comment>
<sequence>LVGFASLIHNQFVRPLKDSEKFKERYKDVDLKLFFHITDASHSAVLILKNGTIDVKGIAQSDNEELEKAGEQCDAKIETDMKTFVAMNTMSTFKTIVKMISGKLKIKGAKHLKILQELRKLAEEEDAQDFF</sequence>
<feature type="non-terminal residue" evidence="1">
    <location>
        <position position="1"/>
    </location>
</feature>
<dbReference type="EMBL" id="BARV01014902">
    <property type="protein sequence ID" value="GAI24578.1"/>
    <property type="molecule type" value="Genomic_DNA"/>
</dbReference>
<protein>
    <submittedName>
        <fullName evidence="1">Uncharacterized protein</fullName>
    </submittedName>
</protein>
<accession>X1LZS6</accession>
<reference evidence="1" key="1">
    <citation type="journal article" date="2014" name="Front. Microbiol.">
        <title>High frequency of phylogenetically diverse reductive dehalogenase-homologous genes in deep subseafloor sedimentary metagenomes.</title>
        <authorList>
            <person name="Kawai M."/>
            <person name="Futagami T."/>
            <person name="Toyoda A."/>
            <person name="Takaki Y."/>
            <person name="Nishi S."/>
            <person name="Hori S."/>
            <person name="Arai W."/>
            <person name="Tsubouchi T."/>
            <person name="Morono Y."/>
            <person name="Uchiyama I."/>
            <person name="Ito T."/>
            <person name="Fujiyama A."/>
            <person name="Inagaki F."/>
            <person name="Takami H."/>
        </authorList>
    </citation>
    <scope>NUCLEOTIDE SEQUENCE</scope>
    <source>
        <strain evidence="1">Expedition CK06-06</strain>
    </source>
</reference>
<dbReference type="SUPFAM" id="SSF55718">
    <property type="entry name" value="SCP-like"/>
    <property type="match status" value="1"/>
</dbReference>
<proteinExistence type="predicted"/>
<name>X1LZS6_9ZZZZ</name>
<gene>
    <name evidence="1" type="ORF">S06H3_25852</name>
</gene>
<dbReference type="InterPro" id="IPR036527">
    <property type="entry name" value="SCP2_sterol-bd_dom_sf"/>
</dbReference>
<dbReference type="AlphaFoldDB" id="X1LZS6"/>
<evidence type="ECO:0000313" key="1">
    <source>
        <dbReference type="EMBL" id="GAI24578.1"/>
    </source>
</evidence>